<evidence type="ECO:0000313" key="3">
    <source>
        <dbReference type="EMBL" id="SFG46259.1"/>
    </source>
</evidence>
<dbReference type="PANTHER" id="PTHR40061">
    <property type="entry name" value="SPORULATION PROTEIN YLMC-RELATED"/>
    <property type="match status" value="1"/>
</dbReference>
<proteinExistence type="predicted"/>
<dbReference type="Gene3D" id="2.30.30.240">
    <property type="entry name" value="PRC-barrel domain"/>
    <property type="match status" value="1"/>
</dbReference>
<evidence type="ECO:0000256" key="1">
    <source>
        <dbReference type="SAM" id="MobiDB-lite"/>
    </source>
</evidence>
<dbReference type="SUPFAM" id="SSF50346">
    <property type="entry name" value="PRC-barrel domain"/>
    <property type="match status" value="1"/>
</dbReference>
<dbReference type="EMBL" id="FOOK01000036">
    <property type="protein sequence ID" value="SFG46259.1"/>
    <property type="molecule type" value="Genomic_DNA"/>
</dbReference>
<dbReference type="Proteomes" id="UP000198661">
    <property type="component" value="Unassembled WGS sequence"/>
</dbReference>
<dbReference type="RefSeq" id="WP_092040933.1">
    <property type="nucleotide sequence ID" value="NZ_FOOK01000036.1"/>
</dbReference>
<name>A0A1I2S3C9_9BACL</name>
<gene>
    <name evidence="3" type="ORF">SAMN04488025_13621</name>
</gene>
<dbReference type="InterPro" id="IPR027275">
    <property type="entry name" value="PRC-brl_dom"/>
</dbReference>
<protein>
    <submittedName>
        <fullName evidence="3">Sporulation protein, YlmC/YmxH family</fullName>
    </submittedName>
</protein>
<keyword evidence="4" id="KW-1185">Reference proteome</keyword>
<evidence type="ECO:0000313" key="4">
    <source>
        <dbReference type="Proteomes" id="UP000198661"/>
    </source>
</evidence>
<organism evidence="3 4">
    <name type="scientific">Planifilum fulgidum</name>
    <dbReference type="NCBI Taxonomy" id="201973"/>
    <lineage>
        <taxon>Bacteria</taxon>
        <taxon>Bacillati</taxon>
        <taxon>Bacillota</taxon>
        <taxon>Bacilli</taxon>
        <taxon>Bacillales</taxon>
        <taxon>Thermoactinomycetaceae</taxon>
        <taxon>Planifilum</taxon>
    </lineage>
</organism>
<dbReference type="PANTHER" id="PTHR40061:SF1">
    <property type="entry name" value="SPORULATION PROTEIN YLMC-RELATED"/>
    <property type="match status" value="1"/>
</dbReference>
<dbReference type="InterPro" id="IPR014238">
    <property type="entry name" value="Spore_YlmC/YmxH"/>
</dbReference>
<sequence length="101" mass="11429">MIKISELQSKDVISITDGRKLGQIHDLELDLREGQITALVVPGESRFFGWMSGGKEWVIPWNQIVKIGADVILVRLDSHTLEDEPSPKPYLSRPSDNYRPT</sequence>
<dbReference type="STRING" id="201973.SAMN04488025_13621"/>
<dbReference type="Pfam" id="PF05239">
    <property type="entry name" value="PRC"/>
    <property type="match status" value="1"/>
</dbReference>
<dbReference type="InterPro" id="IPR011033">
    <property type="entry name" value="PRC_barrel-like_sf"/>
</dbReference>
<reference evidence="3 4" key="1">
    <citation type="submission" date="2016-10" db="EMBL/GenBank/DDBJ databases">
        <authorList>
            <person name="de Groot N.N."/>
        </authorList>
    </citation>
    <scope>NUCLEOTIDE SEQUENCE [LARGE SCALE GENOMIC DNA]</scope>
    <source>
        <strain evidence="3 4">DSM 44945</strain>
    </source>
</reference>
<feature type="domain" description="PRC-barrel" evidence="2">
    <location>
        <begin position="2"/>
        <end position="76"/>
    </location>
</feature>
<dbReference type="AlphaFoldDB" id="A0A1I2S3C9"/>
<dbReference type="OrthoDB" id="6024937at2"/>
<dbReference type="NCBIfam" id="TIGR02888">
    <property type="entry name" value="spore_YlmC_YmxH"/>
    <property type="match status" value="1"/>
</dbReference>
<accession>A0A1I2S3C9</accession>
<feature type="region of interest" description="Disordered" evidence="1">
    <location>
        <begin position="81"/>
        <end position="101"/>
    </location>
</feature>
<evidence type="ECO:0000259" key="2">
    <source>
        <dbReference type="Pfam" id="PF05239"/>
    </source>
</evidence>